<name>A0AAN6H0Q6_9PEZI</name>
<dbReference type="Proteomes" id="UP001175353">
    <property type="component" value="Unassembled WGS sequence"/>
</dbReference>
<gene>
    <name evidence="4" type="ORF">LTR91_024350</name>
</gene>
<dbReference type="AlphaFoldDB" id="A0AAN6H0Q6"/>
<evidence type="ECO:0000313" key="5">
    <source>
        <dbReference type="Proteomes" id="UP001175353"/>
    </source>
</evidence>
<dbReference type="Pfam" id="PF05368">
    <property type="entry name" value="NmrA"/>
    <property type="match status" value="1"/>
</dbReference>
<evidence type="ECO:0000313" key="4">
    <source>
        <dbReference type="EMBL" id="KAK0952534.1"/>
    </source>
</evidence>
<dbReference type="PANTHER" id="PTHR47706">
    <property type="entry name" value="NMRA-LIKE FAMILY PROTEIN"/>
    <property type="match status" value="1"/>
</dbReference>
<evidence type="ECO:0000259" key="3">
    <source>
        <dbReference type="Pfam" id="PF05368"/>
    </source>
</evidence>
<keyword evidence="5" id="KW-1185">Reference proteome</keyword>
<comment type="caution">
    <text evidence="4">The sequence shown here is derived from an EMBL/GenBank/DDBJ whole genome shotgun (WGS) entry which is preliminary data.</text>
</comment>
<dbReference type="EMBL" id="JAUJLE010000606">
    <property type="protein sequence ID" value="KAK0952534.1"/>
    <property type="molecule type" value="Genomic_DNA"/>
</dbReference>
<protein>
    <recommendedName>
        <fullName evidence="3">NmrA-like domain-containing protein</fullName>
    </recommendedName>
</protein>
<dbReference type="InterPro" id="IPR008030">
    <property type="entry name" value="NmrA-like"/>
</dbReference>
<sequence length="333" mass="36717">MPHSTCTDQRQASGQVGSSILKRLLESPKDFKVTVVTRTDSTATFPSSSKITVKQGSYTDSRFLQDAFKNQDVVIFALNFMAQDAQTAMIDEAAKAGVKWIVPNEYAGDGMNKAMVEGVPVFVPKKQAREHIDELSKTHEGLAWIGVATNPFFDLFLIKQSKVFGIDPESHTATIYPDAGAFNTSTMDRIGLAVTRLLSLPISDHSNSRASLQHYANNFLYVSSFCVTQKQILQAFQKAKGESGADWKVSEDRTIKQFLQECQAGLKQGNMQAAWGLTICHYIGEGLGGNYEEKAEQDRKVLGLQEEDFEEAAKRAISQLTPSTEEAFPDVKA</sequence>
<evidence type="ECO:0000256" key="2">
    <source>
        <dbReference type="ARBA" id="ARBA00023002"/>
    </source>
</evidence>
<dbReference type="InterPro" id="IPR036291">
    <property type="entry name" value="NAD(P)-bd_dom_sf"/>
</dbReference>
<organism evidence="4 5">
    <name type="scientific">Friedmanniomyces endolithicus</name>
    <dbReference type="NCBI Taxonomy" id="329885"/>
    <lineage>
        <taxon>Eukaryota</taxon>
        <taxon>Fungi</taxon>
        <taxon>Dikarya</taxon>
        <taxon>Ascomycota</taxon>
        <taxon>Pezizomycotina</taxon>
        <taxon>Dothideomycetes</taxon>
        <taxon>Dothideomycetidae</taxon>
        <taxon>Mycosphaerellales</taxon>
        <taxon>Teratosphaeriaceae</taxon>
        <taxon>Friedmanniomyces</taxon>
    </lineage>
</organism>
<accession>A0AAN6H0Q6</accession>
<keyword evidence="2" id="KW-0560">Oxidoreductase</keyword>
<dbReference type="InterPro" id="IPR051609">
    <property type="entry name" value="NmrA/Isoflavone_reductase-like"/>
</dbReference>
<reference evidence="4" key="1">
    <citation type="submission" date="2023-06" db="EMBL/GenBank/DDBJ databases">
        <title>Black Yeasts Isolated from many extreme environments.</title>
        <authorList>
            <person name="Coleine C."/>
            <person name="Stajich J.E."/>
            <person name="Selbmann L."/>
        </authorList>
    </citation>
    <scope>NUCLEOTIDE SEQUENCE</scope>
    <source>
        <strain evidence="4">CCFEE 5200</strain>
    </source>
</reference>
<dbReference type="Gene3D" id="3.40.50.720">
    <property type="entry name" value="NAD(P)-binding Rossmann-like Domain"/>
    <property type="match status" value="1"/>
</dbReference>
<dbReference type="PANTHER" id="PTHR47706:SF9">
    <property type="entry name" value="NMRA-LIKE DOMAIN-CONTAINING PROTEIN-RELATED"/>
    <property type="match status" value="1"/>
</dbReference>
<dbReference type="SUPFAM" id="SSF51735">
    <property type="entry name" value="NAD(P)-binding Rossmann-fold domains"/>
    <property type="match status" value="1"/>
</dbReference>
<evidence type="ECO:0000256" key="1">
    <source>
        <dbReference type="ARBA" id="ARBA00022857"/>
    </source>
</evidence>
<dbReference type="GO" id="GO:0016491">
    <property type="term" value="F:oxidoreductase activity"/>
    <property type="evidence" value="ECO:0007669"/>
    <property type="project" value="UniProtKB-KW"/>
</dbReference>
<keyword evidence="1" id="KW-0521">NADP</keyword>
<proteinExistence type="predicted"/>
<feature type="domain" description="NmrA-like" evidence="3">
    <location>
        <begin position="12"/>
        <end position="138"/>
    </location>
</feature>